<dbReference type="EMBL" id="CADCXN010000055">
    <property type="protein sequence ID" value="CAA9890706.1"/>
    <property type="molecule type" value="Genomic_DNA"/>
</dbReference>
<organism evidence="1 2">
    <name type="scientific">Candidatus Methylobacter favarea</name>
    <dbReference type="NCBI Taxonomy" id="2707345"/>
    <lineage>
        <taxon>Bacteria</taxon>
        <taxon>Pseudomonadati</taxon>
        <taxon>Pseudomonadota</taxon>
        <taxon>Gammaproteobacteria</taxon>
        <taxon>Methylococcales</taxon>
        <taxon>Methylococcaceae</taxon>
        <taxon>Methylobacter</taxon>
    </lineage>
</organism>
<gene>
    <name evidence="1" type="ORF">METHB2_270036</name>
</gene>
<keyword evidence="2" id="KW-1185">Reference proteome</keyword>
<accession>A0A8S0XIG1</accession>
<proteinExistence type="predicted"/>
<evidence type="ECO:0000313" key="2">
    <source>
        <dbReference type="Proteomes" id="UP000494216"/>
    </source>
</evidence>
<comment type="caution">
    <text evidence="1">The sequence shown here is derived from an EMBL/GenBank/DDBJ whole genome shotgun (WGS) entry which is preliminary data.</text>
</comment>
<sequence>MPVLMNNSLKPAAELLDYLEQRGAGIDLQGVSLFSDRLDRHIAAGLSSAFEVQTESSKDTDEDLEFLVQSASDRLLSAVFNKPGFFP</sequence>
<dbReference type="AlphaFoldDB" id="A0A8S0XIG1"/>
<dbReference type="Proteomes" id="UP000494216">
    <property type="component" value="Unassembled WGS sequence"/>
</dbReference>
<protein>
    <submittedName>
        <fullName evidence="1">Uncharacterized protein</fullName>
    </submittedName>
</protein>
<evidence type="ECO:0000313" key="1">
    <source>
        <dbReference type="EMBL" id="CAA9890706.1"/>
    </source>
</evidence>
<name>A0A8S0XIG1_9GAMM</name>
<reference evidence="1 2" key="1">
    <citation type="submission" date="2020-02" db="EMBL/GenBank/DDBJ databases">
        <authorList>
            <person name="Hogendoorn C."/>
        </authorList>
    </citation>
    <scope>NUCLEOTIDE SEQUENCE [LARGE SCALE GENOMIC DNA]</scope>
    <source>
        <strain evidence="1">METHB21</strain>
    </source>
</reference>